<dbReference type="AlphaFoldDB" id="A0A2S9KAQ1"/>
<dbReference type="Proteomes" id="UP000238326">
    <property type="component" value="Unassembled WGS sequence"/>
</dbReference>
<sequence>MLYKNDVFDLDGIRMRMLEADIPGDVAWCISLDSPVAWPVCLSYRQVADLSSVTVEEVSHKEHSESCLRKLEAAWTRLEPFLNQHGANLYEPKMRSLLVAEYAQAQGCSPVTLRKDLRRFWQRGQDKFALMPDFGNSGRRQDVAAEEDPEITGGRGRKPSGGQPVFQLKPTDIRYMQQVVEDVYLKDARVTAVDTYTELVERHYRYEDGNQQLYACPAGSRPSLRQFRHFLRTHYNIEIRLRKRKGNSDFEREDRKVLGTVLADCSGVGHYYEIDATLADVYLVSREDSRKIIGKATLYLIIDRKSRLIVGFYFGLENASWNAALQAILSISEDKRALCERYGVEYHPSDWPAHQVFPQEFLADRGDMISHASDNIAQGLQVTVTNLPSKRPDWKPLVECGFRLIHNTLRPVTPAYDPPSNATRRRGKHYEKDACLTVKDFGNLVLNAIIQNNRREILDYELTPAELLAGIRPSPIELWNHGIASRAGLLTRFPEERVRFALLRKDTATVTERGVEFLDCFYSFPEAIAKKWFETARKGRFKAVVSYDPRLVDQVYVHALDGRGAPHLATLTDRSQKYAGLSFGEVRYYELLRQQVRQESEHERMQNSLDYRQKIKPVVDNAEARLKAVGKTSRSARRADTKPARHEERTLERQEQARIQKVTPAVAAPEQAQKPPVSTGSPSTQQERLEAILARMRA</sequence>
<keyword evidence="3" id="KW-1185">Reference proteome</keyword>
<evidence type="ECO:0000313" key="2">
    <source>
        <dbReference type="EMBL" id="PRD67501.1"/>
    </source>
</evidence>
<dbReference type="GO" id="GO:0003676">
    <property type="term" value="F:nucleic acid binding"/>
    <property type="evidence" value="ECO:0007669"/>
    <property type="project" value="InterPro"/>
</dbReference>
<evidence type="ECO:0000313" key="3">
    <source>
        <dbReference type="Proteomes" id="UP000238326"/>
    </source>
</evidence>
<feature type="region of interest" description="Disordered" evidence="1">
    <location>
        <begin position="628"/>
        <end position="698"/>
    </location>
</feature>
<feature type="region of interest" description="Disordered" evidence="1">
    <location>
        <begin position="138"/>
        <end position="166"/>
    </location>
</feature>
<feature type="compositionally biased region" description="Polar residues" evidence="1">
    <location>
        <begin position="676"/>
        <end position="686"/>
    </location>
</feature>
<dbReference type="OrthoDB" id="5439087at2"/>
<proteinExistence type="predicted"/>
<dbReference type="EMBL" id="PVLR01000057">
    <property type="protein sequence ID" value="PRD67501.1"/>
    <property type="molecule type" value="Genomic_DNA"/>
</dbReference>
<dbReference type="InterPro" id="IPR036397">
    <property type="entry name" value="RNaseH_sf"/>
</dbReference>
<name>A0A2S9KAQ1_9BURK</name>
<comment type="caution">
    <text evidence="2">The sequence shown here is derived from an EMBL/GenBank/DDBJ whole genome shotgun (WGS) entry which is preliminary data.</text>
</comment>
<dbReference type="RefSeq" id="WP_105730937.1">
    <property type="nucleotide sequence ID" value="NZ_PVLR01000057.1"/>
</dbReference>
<feature type="compositionally biased region" description="Basic and acidic residues" evidence="1">
    <location>
        <begin position="637"/>
        <end position="658"/>
    </location>
</feature>
<evidence type="ECO:0000256" key="1">
    <source>
        <dbReference type="SAM" id="MobiDB-lite"/>
    </source>
</evidence>
<dbReference type="Gene3D" id="3.30.420.10">
    <property type="entry name" value="Ribonuclease H-like superfamily/Ribonuclease H"/>
    <property type="match status" value="1"/>
</dbReference>
<gene>
    <name evidence="2" type="ORF">C6P61_16080</name>
</gene>
<reference evidence="2 3" key="1">
    <citation type="submission" date="2018-03" db="EMBL/GenBank/DDBJ databases">
        <title>Comparative genomics illustrates the genes involved in a hyperalkaliphilic mechanisms of Serpentinomonas isolated from highly-alkaline calcium-rich serpentinized springs.</title>
        <authorList>
            <person name="Suzuki S."/>
            <person name="Ishii S."/>
            <person name="Walworth N."/>
            <person name="Bird L."/>
            <person name="Kuenen J.G."/>
            <person name="Nealson K.H."/>
        </authorList>
    </citation>
    <scope>NUCLEOTIDE SEQUENCE [LARGE SCALE GENOMIC DNA]</scope>
    <source>
        <strain evidence="2 3">83</strain>
    </source>
</reference>
<organism evidence="2 3">
    <name type="scientific">Malikia spinosa</name>
    <dbReference type="NCBI Taxonomy" id="86180"/>
    <lineage>
        <taxon>Bacteria</taxon>
        <taxon>Pseudomonadati</taxon>
        <taxon>Pseudomonadota</taxon>
        <taxon>Betaproteobacteria</taxon>
        <taxon>Burkholderiales</taxon>
        <taxon>Comamonadaceae</taxon>
        <taxon>Malikia</taxon>
    </lineage>
</organism>
<accession>A0A2S9KAQ1</accession>
<protein>
    <submittedName>
        <fullName evidence="2">Uncharacterized protein</fullName>
    </submittedName>
</protein>